<dbReference type="Proteomes" id="UP000266677">
    <property type="component" value="Unassembled WGS sequence"/>
</dbReference>
<reference evidence="2 3" key="1">
    <citation type="submission" date="2018-09" db="EMBL/GenBank/DDBJ databases">
        <title>YIM PH21274 draft genome.</title>
        <authorList>
            <person name="Miao C."/>
        </authorList>
    </citation>
    <scope>NUCLEOTIDE SEQUENCE [LARGE SCALE GENOMIC DNA]</scope>
    <source>
        <strain evidence="2 3">YIM PH 21724</strain>
    </source>
</reference>
<name>A0A3A4K792_9NOCA</name>
<sequence length="148" mass="14780">MMATRVAVGAVVVAGLGLAGAGVAAADPSGKLVTNGCQGSSPNIIDMPYSGQVIASQYNQAGSADISVYGGSSIFGYDTRPTLTWTNLNTGASGSVTGYARVGMPYTANVNFPRVPTGSGPVRIDVSVANSGFFPVPAVTCSGVVDLD</sequence>
<feature type="signal peptide" evidence="1">
    <location>
        <begin position="1"/>
        <end position="25"/>
    </location>
</feature>
<evidence type="ECO:0000313" key="3">
    <source>
        <dbReference type="Proteomes" id="UP000266677"/>
    </source>
</evidence>
<keyword evidence="1" id="KW-0732">Signal</keyword>
<dbReference type="AlphaFoldDB" id="A0A3A4K792"/>
<comment type="caution">
    <text evidence="2">The sequence shown here is derived from an EMBL/GenBank/DDBJ whole genome shotgun (WGS) entry which is preliminary data.</text>
</comment>
<evidence type="ECO:0000313" key="2">
    <source>
        <dbReference type="EMBL" id="RJO77009.1"/>
    </source>
</evidence>
<keyword evidence="3" id="KW-1185">Reference proteome</keyword>
<accession>A0A3A4K792</accession>
<dbReference type="EMBL" id="QZFU01000016">
    <property type="protein sequence ID" value="RJO77009.1"/>
    <property type="molecule type" value="Genomic_DNA"/>
</dbReference>
<evidence type="ECO:0000256" key="1">
    <source>
        <dbReference type="SAM" id="SignalP"/>
    </source>
</evidence>
<organism evidence="2 3">
    <name type="scientific">Nocardia panacis</name>
    <dbReference type="NCBI Taxonomy" id="2340916"/>
    <lineage>
        <taxon>Bacteria</taxon>
        <taxon>Bacillati</taxon>
        <taxon>Actinomycetota</taxon>
        <taxon>Actinomycetes</taxon>
        <taxon>Mycobacteriales</taxon>
        <taxon>Nocardiaceae</taxon>
        <taxon>Nocardia</taxon>
    </lineage>
</organism>
<proteinExistence type="predicted"/>
<gene>
    <name evidence="2" type="ORF">D5S18_12510</name>
</gene>
<protein>
    <submittedName>
        <fullName evidence="2">Uncharacterized protein</fullName>
    </submittedName>
</protein>
<feature type="chain" id="PRO_5039355449" evidence="1">
    <location>
        <begin position="26"/>
        <end position="148"/>
    </location>
</feature>